<feature type="domain" description="Gp5/Type VI secretion system Vgr protein OB-fold" evidence="1">
    <location>
        <begin position="15"/>
        <end position="82"/>
    </location>
</feature>
<reference evidence="2 3" key="1">
    <citation type="submission" date="2019-09" db="EMBL/GenBank/DDBJ databases">
        <authorList>
            <person name="Depoorter E."/>
        </authorList>
    </citation>
    <scope>NUCLEOTIDE SEQUENCE [LARGE SCALE GENOMIC DNA]</scope>
    <source>
        <strain evidence="2">LMG 13014</strain>
    </source>
</reference>
<dbReference type="InterPro" id="IPR037026">
    <property type="entry name" value="Vgr_OB-fold_dom_sf"/>
</dbReference>
<dbReference type="InterPro" id="IPR013046">
    <property type="entry name" value="GpV/Gp45"/>
</dbReference>
<evidence type="ECO:0000313" key="3">
    <source>
        <dbReference type="Proteomes" id="UP000494261"/>
    </source>
</evidence>
<dbReference type="AlphaFoldDB" id="A0A6P2SE32"/>
<name>A0A6P2SE32_9BURK</name>
<dbReference type="NCBIfam" id="TIGR01644">
    <property type="entry name" value="phage_P2_V"/>
    <property type="match status" value="1"/>
</dbReference>
<evidence type="ECO:0000313" key="2">
    <source>
        <dbReference type="EMBL" id="VWC47313.1"/>
    </source>
</evidence>
<organism evidence="2 3">
    <name type="scientific">Burkholderia aenigmatica</name>
    <dbReference type="NCBI Taxonomy" id="2015348"/>
    <lineage>
        <taxon>Bacteria</taxon>
        <taxon>Pseudomonadati</taxon>
        <taxon>Pseudomonadota</taxon>
        <taxon>Betaproteobacteria</taxon>
        <taxon>Burkholderiales</taxon>
        <taxon>Burkholderiaceae</taxon>
        <taxon>Burkholderia</taxon>
        <taxon>Burkholderia cepacia complex</taxon>
    </lineage>
</organism>
<dbReference type="Pfam" id="PF04717">
    <property type="entry name" value="Phage_base_V"/>
    <property type="match status" value="1"/>
</dbReference>
<dbReference type="InterPro" id="IPR006531">
    <property type="entry name" value="Gp5/Vgr_OB"/>
</dbReference>
<dbReference type="RefSeq" id="WP_175026129.1">
    <property type="nucleotide sequence ID" value="NZ_CABVQC010000082.1"/>
</dbReference>
<dbReference type="Gene3D" id="6.20.150.10">
    <property type="match status" value="1"/>
</dbReference>
<dbReference type="Proteomes" id="UP000494261">
    <property type="component" value="Unassembled WGS sequence"/>
</dbReference>
<evidence type="ECO:0000259" key="1">
    <source>
        <dbReference type="Pfam" id="PF04717"/>
    </source>
</evidence>
<protein>
    <submittedName>
        <fullName evidence="2">Putative phage baseplate assembly protein gpV</fullName>
    </submittedName>
</protein>
<proteinExistence type="predicted"/>
<sequence length="205" mass="21585">MRETLQEFGASFKFGTVSAVDAKTCRVRVRLPDYDNLRTAWLPVLQAKTLRDKHYHLPDLGEHVVVLLDGRGEDGVVLGAVYSSSDPAPVASGDKHHVRFDDGAEMEYDRASHQLTVKGGIQKVVVEVGADILLKAGAKVTVDVPETEVTGNLLVKGKLTYQGGMAGSGGSGAAAAITGNVQVIGDIDATGTIMDAGGNSNHHSH</sequence>
<dbReference type="Gene3D" id="2.40.50.230">
    <property type="entry name" value="Gp5 N-terminal domain"/>
    <property type="match status" value="1"/>
</dbReference>
<accession>A0A6P2SE32</accession>
<gene>
    <name evidence="2" type="ORF">BLA13014_07392</name>
</gene>
<dbReference type="EMBL" id="CABVQC010000082">
    <property type="protein sequence ID" value="VWC47313.1"/>
    <property type="molecule type" value="Genomic_DNA"/>
</dbReference>